<organism evidence="1 2">
    <name type="scientific">Xanthocytophaga agilis</name>
    <dbReference type="NCBI Taxonomy" id="3048010"/>
    <lineage>
        <taxon>Bacteria</taxon>
        <taxon>Pseudomonadati</taxon>
        <taxon>Bacteroidota</taxon>
        <taxon>Cytophagia</taxon>
        <taxon>Cytophagales</taxon>
        <taxon>Rhodocytophagaceae</taxon>
        <taxon>Xanthocytophaga</taxon>
    </lineage>
</organism>
<protein>
    <submittedName>
        <fullName evidence="1">Uncharacterized protein</fullName>
    </submittedName>
</protein>
<sequence length="68" mass="8305">MHGLVQATFVEQNYMHDPFILTFQPKNRTSYNPKTNENHIPKNSLWHTKRYPFFLQKTFWILPSLTYF</sequence>
<dbReference type="EMBL" id="JASJOU010000004">
    <property type="protein sequence ID" value="MDJ1501880.1"/>
    <property type="molecule type" value="Genomic_DNA"/>
</dbReference>
<dbReference type="AlphaFoldDB" id="A0AAE3R5Q0"/>
<gene>
    <name evidence="1" type="ORF">QNI22_14530</name>
</gene>
<evidence type="ECO:0000313" key="1">
    <source>
        <dbReference type="EMBL" id="MDJ1501880.1"/>
    </source>
</evidence>
<accession>A0AAE3R5Q0</accession>
<dbReference type="Proteomes" id="UP001232063">
    <property type="component" value="Unassembled WGS sequence"/>
</dbReference>
<proteinExistence type="predicted"/>
<comment type="caution">
    <text evidence="1">The sequence shown here is derived from an EMBL/GenBank/DDBJ whole genome shotgun (WGS) entry which is preliminary data.</text>
</comment>
<reference evidence="1" key="1">
    <citation type="submission" date="2023-05" db="EMBL/GenBank/DDBJ databases">
        <authorList>
            <person name="Zhang X."/>
        </authorList>
    </citation>
    <scope>NUCLEOTIDE SEQUENCE</scope>
    <source>
        <strain evidence="1">BD1B2-1</strain>
    </source>
</reference>
<name>A0AAE3R5Q0_9BACT</name>
<keyword evidence="2" id="KW-1185">Reference proteome</keyword>
<evidence type="ECO:0000313" key="2">
    <source>
        <dbReference type="Proteomes" id="UP001232063"/>
    </source>
</evidence>